<accession>A0A816PW87</accession>
<sequence>MCQLFLLPNKCRKPGRLHSEDGEVENNDICIESLPGLHVK</sequence>
<dbReference type="EMBL" id="HG994370">
    <property type="protein sequence ID" value="CAF2053749.1"/>
    <property type="molecule type" value="Genomic_DNA"/>
</dbReference>
<evidence type="ECO:0000313" key="1">
    <source>
        <dbReference type="EMBL" id="CAF2053749.1"/>
    </source>
</evidence>
<gene>
    <name evidence="1" type="ORF">DARMORV10_C06P00740.1</name>
</gene>
<protein>
    <submittedName>
        <fullName evidence="1">(rape) hypothetical protein</fullName>
    </submittedName>
</protein>
<proteinExistence type="predicted"/>
<reference evidence="1" key="1">
    <citation type="submission" date="2021-01" db="EMBL/GenBank/DDBJ databases">
        <authorList>
            <consortium name="Genoscope - CEA"/>
            <person name="William W."/>
        </authorList>
    </citation>
    <scope>NUCLEOTIDE SEQUENCE</scope>
</reference>
<dbReference type="AlphaFoldDB" id="A0A816PW87"/>
<name>A0A816PW87_BRANA</name>
<organism evidence="1">
    <name type="scientific">Brassica napus</name>
    <name type="common">Rape</name>
    <dbReference type="NCBI Taxonomy" id="3708"/>
    <lineage>
        <taxon>Eukaryota</taxon>
        <taxon>Viridiplantae</taxon>
        <taxon>Streptophyta</taxon>
        <taxon>Embryophyta</taxon>
        <taxon>Tracheophyta</taxon>
        <taxon>Spermatophyta</taxon>
        <taxon>Magnoliopsida</taxon>
        <taxon>eudicotyledons</taxon>
        <taxon>Gunneridae</taxon>
        <taxon>Pentapetalae</taxon>
        <taxon>rosids</taxon>
        <taxon>malvids</taxon>
        <taxon>Brassicales</taxon>
        <taxon>Brassicaceae</taxon>
        <taxon>Brassiceae</taxon>
        <taxon>Brassica</taxon>
    </lineage>
</organism>
<dbReference type="Proteomes" id="UP001295469">
    <property type="component" value="Chromosome C06"/>
</dbReference>